<protein>
    <recommendedName>
        <fullName evidence="3">Secreted protein</fullName>
    </recommendedName>
</protein>
<dbReference type="Proteomes" id="UP001432027">
    <property type="component" value="Unassembled WGS sequence"/>
</dbReference>
<dbReference type="EMBL" id="BTSX01000006">
    <property type="protein sequence ID" value="GMT03906.1"/>
    <property type="molecule type" value="Genomic_DNA"/>
</dbReference>
<evidence type="ECO:0000313" key="1">
    <source>
        <dbReference type="EMBL" id="GMT03906.1"/>
    </source>
</evidence>
<accession>A0AAV5UBR5</accession>
<sequence length="198" mass="21684">MFSFLKAHFFYAVAVMAWKHPESFLLHASASQCGAQPIVANTRVALSSEQDCLQPVVVPAGYVAQVHVTNRDSYCDRLTNDQRSLALITSDDSVAVNFCSTEDRAATVPSGTHYIRVAASMPLRLSVTFLKTALACHDIVPHALIGVPLTLVPTEHQCTIVLPAQAILEITKIVRTDAVVRDSRNCARVRMGRTFYSL</sequence>
<feature type="non-terminal residue" evidence="1">
    <location>
        <position position="198"/>
    </location>
</feature>
<comment type="caution">
    <text evidence="1">The sequence shown here is derived from an EMBL/GenBank/DDBJ whole genome shotgun (WGS) entry which is preliminary data.</text>
</comment>
<evidence type="ECO:0008006" key="3">
    <source>
        <dbReference type="Google" id="ProtNLM"/>
    </source>
</evidence>
<reference evidence="1" key="1">
    <citation type="submission" date="2023-10" db="EMBL/GenBank/DDBJ databases">
        <title>Genome assembly of Pristionchus species.</title>
        <authorList>
            <person name="Yoshida K."/>
            <person name="Sommer R.J."/>
        </authorList>
    </citation>
    <scope>NUCLEOTIDE SEQUENCE</scope>
    <source>
        <strain evidence="1">RS0144</strain>
    </source>
</reference>
<proteinExistence type="predicted"/>
<organism evidence="1 2">
    <name type="scientific">Pristionchus entomophagus</name>
    <dbReference type="NCBI Taxonomy" id="358040"/>
    <lineage>
        <taxon>Eukaryota</taxon>
        <taxon>Metazoa</taxon>
        <taxon>Ecdysozoa</taxon>
        <taxon>Nematoda</taxon>
        <taxon>Chromadorea</taxon>
        <taxon>Rhabditida</taxon>
        <taxon>Rhabditina</taxon>
        <taxon>Diplogasteromorpha</taxon>
        <taxon>Diplogasteroidea</taxon>
        <taxon>Neodiplogasteridae</taxon>
        <taxon>Pristionchus</taxon>
    </lineage>
</organism>
<name>A0AAV5UBR5_9BILA</name>
<evidence type="ECO:0000313" key="2">
    <source>
        <dbReference type="Proteomes" id="UP001432027"/>
    </source>
</evidence>
<keyword evidence="2" id="KW-1185">Reference proteome</keyword>
<gene>
    <name evidence="1" type="ORF">PENTCL1PPCAC_26080</name>
</gene>
<dbReference type="AlphaFoldDB" id="A0AAV5UBR5"/>